<organism evidence="1 2">
    <name type="scientific">Lunatimonas lonarensis</name>
    <dbReference type="NCBI Taxonomy" id="1232681"/>
    <lineage>
        <taxon>Bacteria</taxon>
        <taxon>Pseudomonadati</taxon>
        <taxon>Bacteroidota</taxon>
        <taxon>Cytophagia</taxon>
        <taxon>Cytophagales</taxon>
        <taxon>Cyclobacteriaceae</taxon>
    </lineage>
</organism>
<protein>
    <submittedName>
        <fullName evidence="1">Uncharacterized protein</fullName>
    </submittedName>
</protein>
<name>R7ZP88_9BACT</name>
<gene>
    <name evidence="1" type="ORF">ADIS_3610</name>
</gene>
<accession>R7ZP88</accession>
<reference evidence="1 2" key="1">
    <citation type="submission" date="2013-02" db="EMBL/GenBank/DDBJ databases">
        <title>A novel strain isolated from Lonar lake, Maharashtra, India.</title>
        <authorList>
            <person name="Singh A."/>
        </authorList>
    </citation>
    <scope>NUCLEOTIDE SEQUENCE [LARGE SCALE GENOMIC DNA]</scope>
    <source>
        <strain evidence="1 2">AK24</strain>
    </source>
</reference>
<proteinExistence type="predicted"/>
<evidence type="ECO:0000313" key="1">
    <source>
        <dbReference type="EMBL" id="EON75915.1"/>
    </source>
</evidence>
<comment type="caution">
    <text evidence="1">The sequence shown here is derived from an EMBL/GenBank/DDBJ whole genome shotgun (WGS) entry which is preliminary data.</text>
</comment>
<keyword evidence="2" id="KW-1185">Reference proteome</keyword>
<dbReference type="EMBL" id="AQHR01000092">
    <property type="protein sequence ID" value="EON75915.1"/>
    <property type="molecule type" value="Genomic_DNA"/>
</dbReference>
<sequence>MPVFNSTQLPKSVTFLWSSSQGKRTGNHSVGIYTKRNKMFKGYPSIKSPDSPVDKFFGV</sequence>
<dbReference type="Proteomes" id="UP000013909">
    <property type="component" value="Unassembled WGS sequence"/>
</dbReference>
<evidence type="ECO:0000313" key="2">
    <source>
        <dbReference type="Proteomes" id="UP000013909"/>
    </source>
</evidence>
<dbReference type="AlphaFoldDB" id="R7ZP88"/>
<dbReference type="STRING" id="1232681.ADIS_3610"/>